<accession>A0AAE0LP71</accession>
<protein>
    <recommendedName>
        <fullName evidence="1">BTB domain-containing protein</fullName>
    </recommendedName>
</protein>
<reference evidence="2" key="1">
    <citation type="journal article" date="2023" name="Mol. Phylogenet. Evol.">
        <title>Genome-scale phylogeny and comparative genomics of the fungal order Sordariales.</title>
        <authorList>
            <person name="Hensen N."/>
            <person name="Bonometti L."/>
            <person name="Westerberg I."/>
            <person name="Brannstrom I.O."/>
            <person name="Guillou S."/>
            <person name="Cros-Aarteil S."/>
            <person name="Calhoun S."/>
            <person name="Haridas S."/>
            <person name="Kuo A."/>
            <person name="Mondo S."/>
            <person name="Pangilinan J."/>
            <person name="Riley R."/>
            <person name="LaButti K."/>
            <person name="Andreopoulos B."/>
            <person name="Lipzen A."/>
            <person name="Chen C."/>
            <person name="Yan M."/>
            <person name="Daum C."/>
            <person name="Ng V."/>
            <person name="Clum A."/>
            <person name="Steindorff A."/>
            <person name="Ohm R.A."/>
            <person name="Martin F."/>
            <person name="Silar P."/>
            <person name="Natvig D.O."/>
            <person name="Lalanne C."/>
            <person name="Gautier V."/>
            <person name="Ament-Velasquez S.L."/>
            <person name="Kruys A."/>
            <person name="Hutchinson M.I."/>
            <person name="Powell A.J."/>
            <person name="Barry K."/>
            <person name="Miller A.N."/>
            <person name="Grigoriev I.V."/>
            <person name="Debuchy R."/>
            <person name="Gladieux P."/>
            <person name="Hiltunen Thoren M."/>
            <person name="Johannesson H."/>
        </authorList>
    </citation>
    <scope>NUCLEOTIDE SEQUENCE</scope>
    <source>
        <strain evidence="2">CBS 168.71</strain>
    </source>
</reference>
<dbReference type="EMBL" id="JAUEPN010000007">
    <property type="protein sequence ID" value="KAK3292383.1"/>
    <property type="molecule type" value="Genomic_DNA"/>
</dbReference>
<keyword evidence="3" id="KW-1185">Reference proteome</keyword>
<dbReference type="RefSeq" id="XP_062655897.1">
    <property type="nucleotide sequence ID" value="XM_062804505.1"/>
</dbReference>
<comment type="caution">
    <text evidence="2">The sequence shown here is derived from an EMBL/GenBank/DDBJ whole genome shotgun (WGS) entry which is preliminary data.</text>
</comment>
<name>A0AAE0LP71_9PEZI</name>
<reference evidence="2" key="2">
    <citation type="submission" date="2023-06" db="EMBL/GenBank/DDBJ databases">
        <authorList>
            <consortium name="Lawrence Berkeley National Laboratory"/>
            <person name="Haridas S."/>
            <person name="Hensen N."/>
            <person name="Bonometti L."/>
            <person name="Westerberg I."/>
            <person name="Brannstrom I.O."/>
            <person name="Guillou S."/>
            <person name="Cros-Aarteil S."/>
            <person name="Calhoun S."/>
            <person name="Kuo A."/>
            <person name="Mondo S."/>
            <person name="Pangilinan J."/>
            <person name="Riley R."/>
            <person name="Labutti K."/>
            <person name="Andreopoulos B."/>
            <person name="Lipzen A."/>
            <person name="Chen C."/>
            <person name="Yanf M."/>
            <person name="Daum C."/>
            <person name="Ng V."/>
            <person name="Clum A."/>
            <person name="Steindorff A."/>
            <person name="Ohm R."/>
            <person name="Martin F."/>
            <person name="Silar P."/>
            <person name="Natvig D."/>
            <person name="Lalanne C."/>
            <person name="Gautier V."/>
            <person name="Ament-Velasquez S.L."/>
            <person name="Kruys A."/>
            <person name="Hutchinson M.I."/>
            <person name="Powell A.J."/>
            <person name="Barry K."/>
            <person name="Miller A.N."/>
            <person name="Grigoriev I.V."/>
            <person name="Debuchy R."/>
            <person name="Gladieux P."/>
            <person name="Thoren M.H."/>
            <person name="Johannesson H."/>
        </authorList>
    </citation>
    <scope>NUCLEOTIDE SEQUENCE</scope>
    <source>
        <strain evidence="2">CBS 168.71</strain>
    </source>
</reference>
<dbReference type="PROSITE" id="PS50097">
    <property type="entry name" value="BTB"/>
    <property type="match status" value="1"/>
</dbReference>
<evidence type="ECO:0000313" key="2">
    <source>
        <dbReference type="EMBL" id="KAK3292383.1"/>
    </source>
</evidence>
<dbReference type="GeneID" id="87841453"/>
<organism evidence="2 3">
    <name type="scientific">Chaetomium fimeti</name>
    <dbReference type="NCBI Taxonomy" id="1854472"/>
    <lineage>
        <taxon>Eukaryota</taxon>
        <taxon>Fungi</taxon>
        <taxon>Dikarya</taxon>
        <taxon>Ascomycota</taxon>
        <taxon>Pezizomycotina</taxon>
        <taxon>Sordariomycetes</taxon>
        <taxon>Sordariomycetidae</taxon>
        <taxon>Sordariales</taxon>
        <taxon>Chaetomiaceae</taxon>
        <taxon>Chaetomium</taxon>
    </lineage>
</organism>
<evidence type="ECO:0000259" key="1">
    <source>
        <dbReference type="PROSITE" id="PS50097"/>
    </source>
</evidence>
<evidence type="ECO:0000313" key="3">
    <source>
        <dbReference type="Proteomes" id="UP001278766"/>
    </source>
</evidence>
<dbReference type="InterPro" id="IPR000210">
    <property type="entry name" value="BTB/POZ_dom"/>
</dbReference>
<sequence>MASVTPSNEDSAPITVDIAPDGDVVFIVGPTQRRIRVHSLFVKTASPVLDAMLGPNFKEGQRLAETSSAETSSVKAGPVEIELPEDDADAIEIILNIIHGRNNKVPEQLSPNKLLQVALAGDKYDCLVSLAFAIWAWIGCKGINDPEELWALALSAYLFQEEEAFAEATSALIFNHEGSYIDLVRNHEAVMDHVMLFNTAAMLEEARNRLRMKLLMDVLRGDGWQYGPGPKKRKHEADCCTGLVLSVGGLGNASLSRILETLRQGDDLPATDKVATLEPVDQRVRLIRSIADKFAEDQHGHAHGLCTWCVRTGEDHDTHW</sequence>
<dbReference type="AlphaFoldDB" id="A0AAE0LP71"/>
<dbReference type="InterPro" id="IPR011333">
    <property type="entry name" value="SKP1/BTB/POZ_sf"/>
</dbReference>
<proteinExistence type="predicted"/>
<dbReference type="CDD" id="cd18186">
    <property type="entry name" value="BTB_POZ_ZBTB_KLHL-like"/>
    <property type="match status" value="1"/>
</dbReference>
<gene>
    <name evidence="2" type="ORF">B0H64DRAFT_406507</name>
</gene>
<dbReference type="Proteomes" id="UP001278766">
    <property type="component" value="Unassembled WGS sequence"/>
</dbReference>
<dbReference type="SUPFAM" id="SSF54695">
    <property type="entry name" value="POZ domain"/>
    <property type="match status" value="1"/>
</dbReference>
<feature type="domain" description="BTB" evidence="1">
    <location>
        <begin position="22"/>
        <end position="107"/>
    </location>
</feature>
<dbReference type="Gene3D" id="3.30.710.10">
    <property type="entry name" value="Potassium Channel Kv1.1, Chain A"/>
    <property type="match status" value="1"/>
</dbReference>